<evidence type="ECO:0000256" key="14">
    <source>
        <dbReference type="SAM" id="MobiDB-lite"/>
    </source>
</evidence>
<evidence type="ECO:0000313" key="18">
    <source>
        <dbReference type="Proteomes" id="UP000010556"/>
    </source>
</evidence>
<feature type="compositionally biased region" description="Polar residues" evidence="14">
    <location>
        <begin position="1"/>
        <end position="11"/>
    </location>
</feature>
<gene>
    <name evidence="17" type="ORF">MDA_GLEAN10007937</name>
</gene>
<keyword evidence="7" id="KW-0378">Hydrolase</keyword>
<dbReference type="InterPro" id="IPR016130">
    <property type="entry name" value="Tyr_Pase_AS"/>
</dbReference>
<dbReference type="GO" id="GO:0017017">
    <property type="term" value="F:MAP kinase tyrosine/serine/threonine phosphatase activity"/>
    <property type="evidence" value="ECO:0007669"/>
    <property type="project" value="InterPro"/>
</dbReference>
<evidence type="ECO:0000256" key="3">
    <source>
        <dbReference type="ARBA" id="ARBA00004637"/>
    </source>
</evidence>
<dbReference type="InterPro" id="IPR029021">
    <property type="entry name" value="Prot-tyrosine_phosphatase-like"/>
</dbReference>
<dbReference type="PANTHER" id="PTHR46495:SF1">
    <property type="entry name" value="DUAL SPECIFICITY PHOSPHATASE 21"/>
    <property type="match status" value="1"/>
</dbReference>
<dbReference type="InterPro" id="IPR000387">
    <property type="entry name" value="Tyr_Pase_dom"/>
</dbReference>
<dbReference type="InterPro" id="IPR000340">
    <property type="entry name" value="Dual-sp_phosphatase_cat-dom"/>
</dbReference>
<dbReference type="Gene3D" id="3.90.190.10">
    <property type="entry name" value="Protein tyrosine phosphatase superfamily"/>
    <property type="match status" value="1"/>
</dbReference>
<evidence type="ECO:0000259" key="15">
    <source>
        <dbReference type="PROSITE" id="PS50054"/>
    </source>
</evidence>
<evidence type="ECO:0000256" key="4">
    <source>
        <dbReference type="ARBA" id="ARBA00008601"/>
    </source>
</evidence>
<dbReference type="eggNOG" id="KOG1718">
    <property type="taxonomic scope" value="Eukaryota"/>
</dbReference>
<dbReference type="Proteomes" id="UP000010556">
    <property type="component" value="Unassembled WGS sequence"/>
</dbReference>
<evidence type="ECO:0000256" key="10">
    <source>
        <dbReference type="ARBA" id="ARBA00023136"/>
    </source>
</evidence>
<evidence type="ECO:0000256" key="8">
    <source>
        <dbReference type="ARBA" id="ARBA00022912"/>
    </source>
</evidence>
<dbReference type="EMBL" id="KB101401">
    <property type="protein sequence ID" value="ELK36584.1"/>
    <property type="molecule type" value="Genomic_DNA"/>
</dbReference>
<accession>L5MDA7</accession>
<feature type="region of interest" description="Disordered" evidence="14">
    <location>
        <begin position="1"/>
        <end position="106"/>
    </location>
</feature>
<dbReference type="GO" id="GO:0004722">
    <property type="term" value="F:protein serine/threonine phosphatase activity"/>
    <property type="evidence" value="ECO:0007669"/>
    <property type="project" value="UniProtKB-EC"/>
</dbReference>
<dbReference type="PROSITE" id="PS50056">
    <property type="entry name" value="TYR_PHOSPHATASE_2"/>
    <property type="match status" value="1"/>
</dbReference>
<evidence type="ECO:0000256" key="7">
    <source>
        <dbReference type="ARBA" id="ARBA00022801"/>
    </source>
</evidence>
<feature type="domain" description="Tyrosine-protein phosphatase" evidence="15">
    <location>
        <begin position="114"/>
        <end position="255"/>
    </location>
</feature>
<dbReference type="SUPFAM" id="SSF52799">
    <property type="entry name" value="(Phosphotyrosine protein) phosphatases II"/>
    <property type="match status" value="1"/>
</dbReference>
<evidence type="ECO:0000256" key="2">
    <source>
        <dbReference type="ARBA" id="ARBA00004496"/>
    </source>
</evidence>
<dbReference type="PANTHER" id="PTHR46495">
    <property type="entry name" value="DUAL SPECIFICITY PROTEIN PHOSPHATASE 21"/>
    <property type="match status" value="1"/>
</dbReference>
<dbReference type="PRINTS" id="PR01908">
    <property type="entry name" value="ADSPHPHTASE"/>
</dbReference>
<keyword evidence="18" id="KW-1185">Reference proteome</keyword>
<evidence type="ECO:0000313" key="17">
    <source>
        <dbReference type="EMBL" id="ELK36584.1"/>
    </source>
</evidence>
<evidence type="ECO:0000256" key="11">
    <source>
        <dbReference type="ARBA" id="ARBA00023242"/>
    </source>
</evidence>
<dbReference type="Pfam" id="PF00782">
    <property type="entry name" value="DSPc"/>
    <property type="match status" value="1"/>
</dbReference>
<dbReference type="SMART" id="SM00195">
    <property type="entry name" value="DSPc"/>
    <property type="match status" value="1"/>
</dbReference>
<keyword evidence="6" id="KW-0999">Mitochondrion inner membrane</keyword>
<keyword evidence="8" id="KW-0904">Protein phosphatase</keyword>
<feature type="compositionally biased region" description="Low complexity" evidence="14">
    <location>
        <begin position="25"/>
        <end position="37"/>
    </location>
</feature>
<comment type="catalytic activity">
    <reaction evidence="12">
        <text>O-phospho-L-seryl-[protein] + H2O = L-seryl-[protein] + phosphate</text>
        <dbReference type="Rhea" id="RHEA:20629"/>
        <dbReference type="Rhea" id="RHEA-COMP:9863"/>
        <dbReference type="Rhea" id="RHEA-COMP:11604"/>
        <dbReference type="ChEBI" id="CHEBI:15377"/>
        <dbReference type="ChEBI" id="CHEBI:29999"/>
        <dbReference type="ChEBI" id="CHEBI:43474"/>
        <dbReference type="ChEBI" id="CHEBI:83421"/>
        <dbReference type="EC" id="3.1.3.16"/>
    </reaction>
</comment>
<evidence type="ECO:0000256" key="5">
    <source>
        <dbReference type="ARBA" id="ARBA00022490"/>
    </source>
</evidence>
<keyword evidence="10" id="KW-0472">Membrane</keyword>
<feature type="compositionally biased region" description="Pro residues" evidence="14">
    <location>
        <begin position="74"/>
        <end position="100"/>
    </location>
</feature>
<dbReference type="PRINTS" id="PR01910">
    <property type="entry name" value="ADSPHPHTASEB"/>
</dbReference>
<dbReference type="GO" id="GO:0005634">
    <property type="term" value="C:nucleus"/>
    <property type="evidence" value="ECO:0007669"/>
    <property type="project" value="UniProtKB-SubCell"/>
</dbReference>
<keyword evidence="9" id="KW-0496">Mitochondrion</keyword>
<name>L5MDA7_MYODS</name>
<keyword evidence="5" id="KW-0963">Cytoplasm</keyword>
<dbReference type="PROSITE" id="PS50054">
    <property type="entry name" value="TYR_PHOSPHATASE_DUAL"/>
    <property type="match status" value="1"/>
</dbReference>
<organism evidence="17 18">
    <name type="scientific">Myotis davidii</name>
    <name type="common">David's myotis</name>
    <dbReference type="NCBI Taxonomy" id="225400"/>
    <lineage>
        <taxon>Eukaryota</taxon>
        <taxon>Metazoa</taxon>
        <taxon>Chordata</taxon>
        <taxon>Craniata</taxon>
        <taxon>Vertebrata</taxon>
        <taxon>Euteleostomi</taxon>
        <taxon>Mammalia</taxon>
        <taxon>Eutheria</taxon>
        <taxon>Laurasiatheria</taxon>
        <taxon>Chiroptera</taxon>
        <taxon>Yangochiroptera</taxon>
        <taxon>Vespertilionidae</taxon>
        <taxon>Myotis</taxon>
    </lineage>
</organism>
<dbReference type="InterPro" id="IPR020420">
    <property type="entry name" value="Atypical_DUSP_subfamB"/>
</dbReference>
<dbReference type="GO" id="GO:0005743">
    <property type="term" value="C:mitochondrial inner membrane"/>
    <property type="evidence" value="ECO:0007669"/>
    <property type="project" value="UniProtKB-SubCell"/>
</dbReference>
<evidence type="ECO:0000256" key="9">
    <source>
        <dbReference type="ARBA" id="ARBA00023128"/>
    </source>
</evidence>
<feature type="domain" description="Tyrosine specific protein phosphatases" evidence="16">
    <location>
        <begin position="182"/>
        <end position="234"/>
    </location>
</feature>
<evidence type="ECO:0000259" key="16">
    <source>
        <dbReference type="PROSITE" id="PS50056"/>
    </source>
</evidence>
<keyword evidence="11" id="KW-0539">Nucleus</keyword>
<dbReference type="FunFam" id="3.90.190.10:FF:000049">
    <property type="entry name" value="Dual specificity protein phosphatase 14"/>
    <property type="match status" value="1"/>
</dbReference>
<evidence type="ECO:0000256" key="1">
    <source>
        <dbReference type="ARBA" id="ARBA00004123"/>
    </source>
</evidence>
<comment type="subcellular location">
    <subcellularLocation>
        <location evidence="2">Cytoplasm</location>
    </subcellularLocation>
    <subcellularLocation>
        <location evidence="3">Mitochondrion inner membrane</location>
        <topology evidence="3">Peripheral membrane protein</topology>
    </subcellularLocation>
    <subcellularLocation>
        <location evidence="1">Nucleus</location>
    </subcellularLocation>
</comment>
<evidence type="ECO:0000256" key="13">
    <source>
        <dbReference type="ARBA" id="ARBA00048336"/>
    </source>
</evidence>
<dbReference type="AlphaFoldDB" id="L5MDA7"/>
<protein>
    <submittedName>
        <fullName evidence="17">Dual specificity protein phosphatase 18</fullName>
    </submittedName>
</protein>
<comment type="catalytic activity">
    <reaction evidence="13">
        <text>O-phospho-L-threonyl-[protein] + H2O = L-threonyl-[protein] + phosphate</text>
        <dbReference type="Rhea" id="RHEA:47004"/>
        <dbReference type="Rhea" id="RHEA-COMP:11060"/>
        <dbReference type="Rhea" id="RHEA-COMP:11605"/>
        <dbReference type="ChEBI" id="CHEBI:15377"/>
        <dbReference type="ChEBI" id="CHEBI:30013"/>
        <dbReference type="ChEBI" id="CHEBI:43474"/>
        <dbReference type="ChEBI" id="CHEBI:61977"/>
        <dbReference type="EC" id="3.1.3.16"/>
    </reaction>
</comment>
<dbReference type="GO" id="GO:0004725">
    <property type="term" value="F:protein tyrosine phosphatase activity"/>
    <property type="evidence" value="ECO:0007669"/>
    <property type="project" value="TreeGrafter"/>
</dbReference>
<sequence length="283" mass="31454">MAGDQRQQQGTEGARKEGGGGGADGVVVVVVRGQAQQGKEEVEDPCQRLRSTAVGRVPPNRPRDTLPAASMATPPRPPPLPEDPSPSPPPRPPPPPPPRAVPTEALPQPFRSRGLSQLTSNLYIGNAMAANNRYLLTTHRITTVINISVEIVNTFIDNIQYVKIPVHDSPRARIGYFFDAIADYVHVVALCQGRTLVHCHAGISRSSTVCMAYLMKYHALTLHEAHIWTRACRPVIRPNNGFWEQLIEYEFKLFARNTVRMIDSPLGRIPDEYQKELQLMMFL</sequence>
<comment type="similarity">
    <text evidence="4">Belongs to the protein-tyrosine phosphatase family. Non-receptor class dual specificity subfamily.</text>
</comment>
<reference evidence="18" key="1">
    <citation type="journal article" date="2013" name="Science">
        <title>Comparative analysis of bat genomes provides insight into the evolution of flight and immunity.</title>
        <authorList>
            <person name="Zhang G."/>
            <person name="Cowled C."/>
            <person name="Shi Z."/>
            <person name="Huang Z."/>
            <person name="Bishop-Lilly K.A."/>
            <person name="Fang X."/>
            <person name="Wynne J.W."/>
            <person name="Xiong Z."/>
            <person name="Baker M.L."/>
            <person name="Zhao W."/>
            <person name="Tachedjian M."/>
            <person name="Zhu Y."/>
            <person name="Zhou P."/>
            <person name="Jiang X."/>
            <person name="Ng J."/>
            <person name="Yang L."/>
            <person name="Wu L."/>
            <person name="Xiao J."/>
            <person name="Feng Y."/>
            <person name="Chen Y."/>
            <person name="Sun X."/>
            <person name="Zhang Y."/>
            <person name="Marsh G.A."/>
            <person name="Crameri G."/>
            <person name="Broder C.C."/>
            <person name="Frey K.G."/>
            <person name="Wang L.F."/>
            <person name="Wang J."/>
        </authorList>
    </citation>
    <scope>NUCLEOTIDE SEQUENCE [LARGE SCALE GENOMIC DNA]</scope>
</reference>
<dbReference type="PROSITE" id="PS00383">
    <property type="entry name" value="TYR_PHOSPHATASE_1"/>
    <property type="match status" value="1"/>
</dbReference>
<proteinExistence type="inferred from homology"/>
<dbReference type="InterPro" id="IPR020422">
    <property type="entry name" value="TYR_PHOSPHATASE_DUAL_dom"/>
</dbReference>
<evidence type="ECO:0000256" key="12">
    <source>
        <dbReference type="ARBA" id="ARBA00047761"/>
    </source>
</evidence>
<evidence type="ECO:0000256" key="6">
    <source>
        <dbReference type="ARBA" id="ARBA00022792"/>
    </source>
</evidence>